<evidence type="ECO:0000313" key="1">
    <source>
        <dbReference type="EMBL" id="CAF1496482.1"/>
    </source>
</evidence>
<feature type="non-terminal residue" evidence="1">
    <location>
        <position position="1"/>
    </location>
</feature>
<name>A0A815SZY0_9BILA</name>
<proteinExistence type="predicted"/>
<reference evidence="1" key="1">
    <citation type="submission" date="2021-02" db="EMBL/GenBank/DDBJ databases">
        <authorList>
            <person name="Nowell W R."/>
        </authorList>
    </citation>
    <scope>NUCLEOTIDE SEQUENCE</scope>
</reference>
<organism evidence="1 2">
    <name type="scientific">Rotaria sordida</name>
    <dbReference type="NCBI Taxonomy" id="392033"/>
    <lineage>
        <taxon>Eukaryota</taxon>
        <taxon>Metazoa</taxon>
        <taxon>Spiralia</taxon>
        <taxon>Gnathifera</taxon>
        <taxon>Rotifera</taxon>
        <taxon>Eurotatoria</taxon>
        <taxon>Bdelloidea</taxon>
        <taxon>Philodinida</taxon>
        <taxon>Philodinidae</taxon>
        <taxon>Rotaria</taxon>
    </lineage>
</organism>
<accession>A0A815SZY0</accession>
<dbReference type="Proteomes" id="UP000663882">
    <property type="component" value="Unassembled WGS sequence"/>
</dbReference>
<sequence>FNSDSDKCLCIISLKASKIFDQTHYIKVLLNSLCDRYCKNTFEGSSSDIKFPCGSLTNSQIWAIYDLNGTCPINFIYMKELKKIITWDNLLKIISKLQLNDSAVTIDFDERVIIYPSWKCPNVLSTTTISSYAWTSYRSRSRSSLYGWNSNRRYILKNGCLLETSYAHQYSYRLCVTDPVNRYSITDNEDNNETYITTN</sequence>
<protein>
    <submittedName>
        <fullName evidence="1">Uncharacterized protein</fullName>
    </submittedName>
</protein>
<dbReference type="AlphaFoldDB" id="A0A815SZY0"/>
<comment type="caution">
    <text evidence="1">The sequence shown here is derived from an EMBL/GenBank/DDBJ whole genome shotgun (WGS) entry which is preliminary data.</text>
</comment>
<dbReference type="EMBL" id="CAJNOO010010111">
    <property type="protein sequence ID" value="CAF1496482.1"/>
    <property type="molecule type" value="Genomic_DNA"/>
</dbReference>
<gene>
    <name evidence="1" type="ORF">RFH988_LOCUS38607</name>
</gene>
<evidence type="ECO:0000313" key="2">
    <source>
        <dbReference type="Proteomes" id="UP000663882"/>
    </source>
</evidence>